<dbReference type="EMBL" id="WEGI01000012">
    <property type="protein sequence ID" value="MQY29832.1"/>
    <property type="molecule type" value="Genomic_DNA"/>
</dbReference>
<dbReference type="Proteomes" id="UP000431401">
    <property type="component" value="Unassembled WGS sequence"/>
</dbReference>
<dbReference type="InterPro" id="IPR049244">
    <property type="entry name" value="DUF6879"/>
</dbReference>
<protein>
    <recommendedName>
        <fullName evidence="1">DUF6879 domain-containing protein</fullName>
    </recommendedName>
</protein>
<comment type="caution">
    <text evidence="2">The sequence shown here is derived from an EMBL/GenBank/DDBJ whole genome shotgun (WGS) entry which is preliminary data.</text>
</comment>
<sequence>MLLLHGDDADDPFRACQHSAFHLEVRDSYATPSDSEPLRRFLNGEPMADDYAARPWIRFMRDTVARGVHISRARVVTQPHSDYQHWLLTITAGNIAVGEDIRYVPRHLAGDVPSDDWWLFDDEQVGFNLVDRKGRPAGMAVTMDPEIVGHCRSVRKRLWELAIPFAKYVGRNPIRGGNPHADNELRDA</sequence>
<evidence type="ECO:0000313" key="2">
    <source>
        <dbReference type="EMBL" id="MQY29832.1"/>
    </source>
</evidence>
<feature type="domain" description="DUF6879" evidence="1">
    <location>
        <begin position="8"/>
        <end position="169"/>
    </location>
</feature>
<reference evidence="2 3" key="1">
    <citation type="submission" date="2019-10" db="EMBL/GenBank/DDBJ databases">
        <title>Nocardia macrotermitis sp. nov. and Nocardia aurantia sp. nov., isolated from the gut of fungus growing-termite Macrotermes natalensis.</title>
        <authorList>
            <person name="Benndorf R."/>
            <person name="Schwitalla J."/>
            <person name="Martin K."/>
            <person name="De Beer W."/>
            <person name="Kaster A.-K."/>
            <person name="Vollmers J."/>
            <person name="Poulsen M."/>
            <person name="Beemelmanns C."/>
        </authorList>
    </citation>
    <scope>NUCLEOTIDE SEQUENCE [LARGE SCALE GENOMIC DNA]</scope>
    <source>
        <strain evidence="2 3">RB56</strain>
    </source>
</reference>
<proteinExistence type="predicted"/>
<keyword evidence="3" id="KW-1185">Reference proteome</keyword>
<evidence type="ECO:0000259" key="1">
    <source>
        <dbReference type="Pfam" id="PF21806"/>
    </source>
</evidence>
<organism evidence="2 3">
    <name type="scientific">Nocardia aurantia</name>
    <dbReference type="NCBI Taxonomy" id="2585199"/>
    <lineage>
        <taxon>Bacteria</taxon>
        <taxon>Bacillati</taxon>
        <taxon>Actinomycetota</taxon>
        <taxon>Actinomycetes</taxon>
        <taxon>Mycobacteriales</taxon>
        <taxon>Nocardiaceae</taxon>
        <taxon>Nocardia</taxon>
    </lineage>
</organism>
<gene>
    <name evidence="2" type="ORF">NRB56_54250</name>
</gene>
<evidence type="ECO:0000313" key="3">
    <source>
        <dbReference type="Proteomes" id="UP000431401"/>
    </source>
</evidence>
<dbReference type="AlphaFoldDB" id="A0A7K0DWZ2"/>
<accession>A0A7K0DWZ2</accession>
<name>A0A7K0DWZ2_9NOCA</name>
<dbReference type="RefSeq" id="WP_319943584.1">
    <property type="nucleotide sequence ID" value="NZ_WEGI01000012.1"/>
</dbReference>
<dbReference type="Pfam" id="PF21806">
    <property type="entry name" value="DUF6879"/>
    <property type="match status" value="1"/>
</dbReference>